<evidence type="ECO:0008006" key="3">
    <source>
        <dbReference type="Google" id="ProtNLM"/>
    </source>
</evidence>
<dbReference type="SUPFAM" id="SSF109854">
    <property type="entry name" value="DinB/YfiT-like putative metalloenzymes"/>
    <property type="match status" value="1"/>
</dbReference>
<dbReference type="PANTHER" id="PTHR36922:SF1">
    <property type="entry name" value="DUF1993 DOMAIN-CONTAINING PROTEIN"/>
    <property type="match status" value="1"/>
</dbReference>
<comment type="caution">
    <text evidence="1">The sequence shown here is derived from an EMBL/GenBank/DDBJ whole genome shotgun (WGS) entry which is preliminary data.</text>
</comment>
<protein>
    <recommendedName>
        <fullName evidence="3">Helix-turn-helix-domain containing protein type</fullName>
    </recommendedName>
</protein>
<reference evidence="2" key="1">
    <citation type="journal article" date="2019" name="bioRxiv">
        <title>Genomics, evolutionary history and diagnostics of the Alternaria alternata species group including apple and Asian pear pathotypes.</title>
        <authorList>
            <person name="Armitage A.D."/>
            <person name="Cockerton H.M."/>
            <person name="Sreenivasaprasad S."/>
            <person name="Woodhall J.W."/>
            <person name="Lane C.R."/>
            <person name="Harrison R.J."/>
            <person name="Clarkson J.P."/>
        </authorList>
    </citation>
    <scope>NUCLEOTIDE SEQUENCE [LARGE SCALE GENOMIC DNA]</scope>
    <source>
        <strain evidence="2">FERA 1177</strain>
    </source>
</reference>
<dbReference type="AlphaFoldDB" id="A0A4Q4N6I8"/>
<dbReference type="InterPro" id="IPR018531">
    <property type="entry name" value="DUF1993"/>
</dbReference>
<proteinExistence type="predicted"/>
<organism evidence="1 2">
    <name type="scientific">Alternaria alternata</name>
    <name type="common">Alternaria rot fungus</name>
    <name type="synonym">Torula alternata</name>
    <dbReference type="NCBI Taxonomy" id="5599"/>
    <lineage>
        <taxon>Eukaryota</taxon>
        <taxon>Fungi</taxon>
        <taxon>Dikarya</taxon>
        <taxon>Ascomycota</taxon>
        <taxon>Pezizomycotina</taxon>
        <taxon>Dothideomycetes</taxon>
        <taxon>Pleosporomycetidae</taxon>
        <taxon>Pleosporales</taxon>
        <taxon>Pleosporineae</taxon>
        <taxon>Pleosporaceae</taxon>
        <taxon>Alternaria</taxon>
        <taxon>Alternaria sect. Alternaria</taxon>
        <taxon>Alternaria alternata complex</taxon>
    </lineage>
</organism>
<accession>A0A4Q4N6I8</accession>
<name>A0A4Q4N6I8_ALTAL</name>
<sequence length="188" mass="20514">MSTYSFYQATVPQLRGTAKSAVSFLTAAKDEQSKNTSLPSDADVLNAQIGDMLPLRMQPILVAKFSLEGIDQHKLSSASSPSMDPSSFSSIDDLINFFKQLIAVYDAVDEKAFNESADKGLEVSVAGKSLKMTSTADFYNSFAVPNGYFHLNAMYMLLRSKGFTLGKGTYVKPFFSEQAAKDWAPLMG</sequence>
<dbReference type="Proteomes" id="UP000291422">
    <property type="component" value="Unassembled WGS sequence"/>
</dbReference>
<dbReference type="VEuPathDB" id="FungiDB:CC77DRAFT_158049"/>
<dbReference type="Gene3D" id="1.20.120.450">
    <property type="entry name" value="dinb family like domain"/>
    <property type="match status" value="1"/>
</dbReference>
<dbReference type="InterPro" id="IPR034660">
    <property type="entry name" value="DinB/YfiT-like"/>
</dbReference>
<evidence type="ECO:0000313" key="1">
    <source>
        <dbReference type="EMBL" id="RYN70709.1"/>
    </source>
</evidence>
<dbReference type="Pfam" id="PF09351">
    <property type="entry name" value="DUF1993"/>
    <property type="match status" value="1"/>
</dbReference>
<dbReference type="EMBL" id="PDXD01000038">
    <property type="protein sequence ID" value="RYN70709.1"/>
    <property type="molecule type" value="Genomic_DNA"/>
</dbReference>
<dbReference type="PANTHER" id="PTHR36922">
    <property type="entry name" value="BLL2446 PROTEIN"/>
    <property type="match status" value="1"/>
</dbReference>
<gene>
    <name evidence="1" type="ORF">AA0117_g10270</name>
</gene>
<evidence type="ECO:0000313" key="2">
    <source>
        <dbReference type="Proteomes" id="UP000291422"/>
    </source>
</evidence>